<dbReference type="RefSeq" id="WP_179669917.1">
    <property type="nucleotide sequence ID" value="NZ_JACCFP010000001.1"/>
</dbReference>
<keyword evidence="2" id="KW-1185">Reference proteome</keyword>
<evidence type="ECO:0008006" key="3">
    <source>
        <dbReference type="Google" id="ProtNLM"/>
    </source>
</evidence>
<dbReference type="Proteomes" id="UP000530424">
    <property type="component" value="Unassembled WGS sequence"/>
</dbReference>
<evidence type="ECO:0000313" key="2">
    <source>
        <dbReference type="Proteomes" id="UP000530424"/>
    </source>
</evidence>
<protein>
    <recommendedName>
        <fullName evidence="3">DUF3291 domain-containing protein</fullName>
    </recommendedName>
</protein>
<organism evidence="1 2">
    <name type="scientific">Nocardioides thalensis</name>
    <dbReference type="NCBI Taxonomy" id="1914755"/>
    <lineage>
        <taxon>Bacteria</taxon>
        <taxon>Bacillati</taxon>
        <taxon>Actinomycetota</taxon>
        <taxon>Actinomycetes</taxon>
        <taxon>Propionibacteriales</taxon>
        <taxon>Nocardioidaceae</taxon>
        <taxon>Nocardioides</taxon>
    </lineage>
</organism>
<proteinExistence type="predicted"/>
<name>A0A853C8Z8_9ACTN</name>
<reference evidence="1 2" key="1">
    <citation type="submission" date="2020-07" db="EMBL/GenBank/DDBJ databases">
        <title>Sequencing the genomes of 1000 actinobacteria strains.</title>
        <authorList>
            <person name="Klenk H.-P."/>
        </authorList>
    </citation>
    <scope>NUCLEOTIDE SEQUENCE [LARGE SCALE GENOMIC DNA]</scope>
    <source>
        <strain evidence="1 2">DSM 103833</strain>
    </source>
</reference>
<dbReference type="AlphaFoldDB" id="A0A853C8Z8"/>
<dbReference type="EMBL" id="JACCFP010000001">
    <property type="protein sequence ID" value="NYJ03641.1"/>
    <property type="molecule type" value="Genomic_DNA"/>
</dbReference>
<accession>A0A853C8Z8</accession>
<evidence type="ECO:0000313" key="1">
    <source>
        <dbReference type="EMBL" id="NYJ03641.1"/>
    </source>
</evidence>
<gene>
    <name evidence="1" type="ORF">HNR19_004339</name>
</gene>
<comment type="caution">
    <text evidence="1">The sequence shown here is derived from an EMBL/GenBank/DDBJ whole genome shotgun (WGS) entry which is preliminary data.</text>
</comment>
<sequence>MLRSSWTRGPEREPSGPVLVEVTVFAPAVRRDLPGIFRAGMRLREGWPELHGAVGMWLWTRPFAGTCGSVSVWRDRESLMSFVVRPDHLDVVRRYRQRGNLTSSSWHQAWQGPEPLWRRAASRLGPGVAPPSR</sequence>